<feature type="chain" id="PRO_5045275766" evidence="1">
    <location>
        <begin position="20"/>
        <end position="193"/>
    </location>
</feature>
<evidence type="ECO:0000313" key="3">
    <source>
        <dbReference type="Proteomes" id="UP000615760"/>
    </source>
</evidence>
<comment type="caution">
    <text evidence="2">The sequence shown here is derived from an EMBL/GenBank/DDBJ whole genome shotgun (WGS) entry which is preliminary data.</text>
</comment>
<protein>
    <submittedName>
        <fullName evidence="2">Uncharacterized protein</fullName>
    </submittedName>
</protein>
<organism evidence="2 3">
    <name type="scientific">Flavobacterium suaedae</name>
    <dbReference type="NCBI Taxonomy" id="1767027"/>
    <lineage>
        <taxon>Bacteria</taxon>
        <taxon>Pseudomonadati</taxon>
        <taxon>Bacteroidota</taxon>
        <taxon>Flavobacteriia</taxon>
        <taxon>Flavobacteriales</taxon>
        <taxon>Flavobacteriaceae</taxon>
        <taxon>Flavobacterium</taxon>
    </lineage>
</organism>
<dbReference type="RefSeq" id="WP_188620363.1">
    <property type="nucleotide sequence ID" value="NZ_BMJE01000003.1"/>
</dbReference>
<dbReference type="EMBL" id="BMJE01000003">
    <property type="protein sequence ID" value="GGB73798.1"/>
    <property type="molecule type" value="Genomic_DNA"/>
</dbReference>
<gene>
    <name evidence="2" type="ORF">GCM10007424_12100</name>
</gene>
<accession>A0ABQ1JNU8</accession>
<name>A0ABQ1JNU8_9FLAO</name>
<evidence type="ECO:0000256" key="1">
    <source>
        <dbReference type="SAM" id="SignalP"/>
    </source>
</evidence>
<dbReference type="Proteomes" id="UP000615760">
    <property type="component" value="Unassembled WGS sequence"/>
</dbReference>
<evidence type="ECO:0000313" key="2">
    <source>
        <dbReference type="EMBL" id="GGB73798.1"/>
    </source>
</evidence>
<keyword evidence="1" id="KW-0732">Signal</keyword>
<keyword evidence="3" id="KW-1185">Reference proteome</keyword>
<feature type="signal peptide" evidence="1">
    <location>
        <begin position="1"/>
        <end position="19"/>
    </location>
</feature>
<proteinExistence type="predicted"/>
<sequence>MKFKLILLLSLLFLRIGFSDSRNISNAPIKQIQEFTAIIEKNGWVSDEERINKKQIYREFNRESKKLFAGKPFYTITYENTMLNRFSDNLPSEGISIFKEVKSIWGYFYKDKNARDWITDGVIEQWEFSNEKDAQNAMEYMHKHGDRIYFNTSPYFCRINNHVIVFQSRAMAFSYKQKPVYDLFIKMYNPVLP</sequence>
<reference evidence="3" key="1">
    <citation type="journal article" date="2019" name="Int. J. Syst. Evol. Microbiol.">
        <title>The Global Catalogue of Microorganisms (GCM) 10K type strain sequencing project: providing services to taxonomists for standard genome sequencing and annotation.</title>
        <authorList>
            <consortium name="The Broad Institute Genomics Platform"/>
            <consortium name="The Broad Institute Genome Sequencing Center for Infectious Disease"/>
            <person name="Wu L."/>
            <person name="Ma J."/>
        </authorList>
    </citation>
    <scope>NUCLEOTIDE SEQUENCE [LARGE SCALE GENOMIC DNA]</scope>
    <source>
        <strain evidence="3">CGMCC 1.15461</strain>
    </source>
</reference>